<comment type="similarity">
    <text evidence="1">Belongs to the RecJ family.</text>
</comment>
<evidence type="ECO:0000256" key="2">
    <source>
        <dbReference type="ARBA" id="ARBA00019841"/>
    </source>
</evidence>
<dbReference type="STRING" id="1817824.A2751_04140"/>
<name>A0A1F5NLB9_9BACT</name>
<keyword evidence="6" id="KW-0175">Coiled coil</keyword>
<feature type="domain" description="DHHA1" evidence="9">
    <location>
        <begin position="370"/>
        <end position="464"/>
    </location>
</feature>
<dbReference type="EMBL" id="MFEK01000014">
    <property type="protein sequence ID" value="OGE78312.1"/>
    <property type="molecule type" value="Genomic_DNA"/>
</dbReference>
<keyword evidence="5 11" id="KW-0269">Exonuclease</keyword>
<keyword evidence="3" id="KW-0540">Nuclease</keyword>
<dbReference type="SUPFAM" id="SSF64182">
    <property type="entry name" value="DHH phosphoesterases"/>
    <property type="match status" value="1"/>
</dbReference>
<comment type="caution">
    <text evidence="11">The sequence shown here is derived from an EMBL/GenBank/DDBJ whole genome shotgun (WGS) entry which is preliminary data.</text>
</comment>
<sequence length="596" mass="66106">MSKRVWKIRSSTNSESILGSLFAARGLGTDEDIKNFLDPQYADHHDPFLMRDMDRAVARIERAMKSDEQITVYADYDADAVTAAAVLLRFFQQLDYKNVDYYIPDRFTEGYGMNTEAVRILFDRGSKLIITVDCGINAFESVLTANELGLDVIITDHHQLTAGIPAAVAVVNPHRPDDSYPFKHLTGVGVAFKLVQALIKSPPPLSSPLKPTPKASTLLGDPGKGEEFPSLEGRGSGRVMNGFEKWLLDLVAIGTIADCQSLLGENRILVKWGMYVMQKTRWIGLRKLMKMAEIDGQEIDSYKIGFIIAPRINAAGRMEHADAALKLLLTDDESEAETLALNLDQLNKHRQEQTERILSEAREQMILLGDQKILVAAGEGWHKGIVGLVAGKLTEEFYRPVLVMDKSGQEATGSARSVGSFNIIEAIGASHEILVKYGGHPQAAGFTLRTEHIEIFRKNLLDYAETSLSEDDLSRVLRYDALVTLSQVTDEFIEFISKFEPTGIANPRPKFRIDNLTVKKVSAIGKDSTHLRLFVEQNGAALGCIGFKQGFWAAKLRAEDKIDVICEPQFNEWNGQKNIQLKIVDLVSSPLQGEVG</sequence>
<dbReference type="Pfam" id="PF17768">
    <property type="entry name" value="RecJ_OB"/>
    <property type="match status" value="1"/>
</dbReference>
<dbReference type="InterPro" id="IPR041122">
    <property type="entry name" value="RecJ_OB"/>
</dbReference>
<evidence type="ECO:0000256" key="1">
    <source>
        <dbReference type="ARBA" id="ARBA00005915"/>
    </source>
</evidence>
<evidence type="ECO:0000256" key="4">
    <source>
        <dbReference type="ARBA" id="ARBA00022801"/>
    </source>
</evidence>
<dbReference type="Gene3D" id="3.10.310.30">
    <property type="match status" value="1"/>
</dbReference>
<evidence type="ECO:0000256" key="7">
    <source>
        <dbReference type="SAM" id="MobiDB-lite"/>
    </source>
</evidence>
<dbReference type="Proteomes" id="UP000176864">
    <property type="component" value="Unassembled WGS sequence"/>
</dbReference>
<feature type="domain" description="RecJ OB" evidence="10">
    <location>
        <begin position="479"/>
        <end position="585"/>
    </location>
</feature>
<accession>A0A1F5NLB9</accession>
<dbReference type="NCBIfam" id="TIGR00644">
    <property type="entry name" value="recJ"/>
    <property type="match status" value="1"/>
</dbReference>
<dbReference type="InterPro" id="IPR003156">
    <property type="entry name" value="DHHA1_dom"/>
</dbReference>
<feature type="domain" description="DDH" evidence="8">
    <location>
        <begin position="69"/>
        <end position="197"/>
    </location>
</feature>
<dbReference type="GO" id="GO:0006281">
    <property type="term" value="P:DNA repair"/>
    <property type="evidence" value="ECO:0007669"/>
    <property type="project" value="InterPro"/>
</dbReference>
<reference evidence="11 12" key="1">
    <citation type="journal article" date="2016" name="Nat. Commun.">
        <title>Thousands of microbial genomes shed light on interconnected biogeochemical processes in an aquifer system.</title>
        <authorList>
            <person name="Anantharaman K."/>
            <person name="Brown C.T."/>
            <person name="Hug L.A."/>
            <person name="Sharon I."/>
            <person name="Castelle C.J."/>
            <person name="Probst A.J."/>
            <person name="Thomas B.C."/>
            <person name="Singh A."/>
            <person name="Wilkins M.J."/>
            <person name="Karaoz U."/>
            <person name="Brodie E.L."/>
            <person name="Williams K.H."/>
            <person name="Hubbard S.S."/>
            <person name="Banfield J.F."/>
        </authorList>
    </citation>
    <scope>NUCLEOTIDE SEQUENCE [LARGE SCALE GENOMIC DNA]</scope>
</reference>
<dbReference type="Gene3D" id="3.90.1640.30">
    <property type="match status" value="1"/>
</dbReference>
<proteinExistence type="inferred from homology"/>
<evidence type="ECO:0000313" key="12">
    <source>
        <dbReference type="Proteomes" id="UP000176864"/>
    </source>
</evidence>
<dbReference type="GO" id="GO:0003676">
    <property type="term" value="F:nucleic acid binding"/>
    <property type="evidence" value="ECO:0007669"/>
    <property type="project" value="InterPro"/>
</dbReference>
<keyword evidence="4" id="KW-0378">Hydrolase</keyword>
<organism evidence="11 12">
    <name type="scientific">Candidatus Doudnabacteria bacterium RIFCSPHIGHO2_01_FULL_46_14</name>
    <dbReference type="NCBI Taxonomy" id="1817824"/>
    <lineage>
        <taxon>Bacteria</taxon>
        <taxon>Candidatus Doudnaibacteriota</taxon>
    </lineage>
</organism>
<evidence type="ECO:0000256" key="3">
    <source>
        <dbReference type="ARBA" id="ARBA00022722"/>
    </source>
</evidence>
<feature type="region of interest" description="Disordered" evidence="7">
    <location>
        <begin position="205"/>
        <end position="233"/>
    </location>
</feature>
<gene>
    <name evidence="11" type="ORF">A2751_04140</name>
</gene>
<dbReference type="InterPro" id="IPR001667">
    <property type="entry name" value="DDH_dom"/>
</dbReference>
<evidence type="ECO:0000256" key="5">
    <source>
        <dbReference type="ARBA" id="ARBA00022839"/>
    </source>
</evidence>
<feature type="coiled-coil region" evidence="6">
    <location>
        <begin position="336"/>
        <end position="363"/>
    </location>
</feature>
<dbReference type="Pfam" id="PF01368">
    <property type="entry name" value="DHH"/>
    <property type="match status" value="1"/>
</dbReference>
<dbReference type="InterPro" id="IPR038763">
    <property type="entry name" value="DHH_sf"/>
</dbReference>
<dbReference type="InterPro" id="IPR004610">
    <property type="entry name" value="RecJ"/>
</dbReference>
<dbReference type="AlphaFoldDB" id="A0A1F5NLB9"/>
<dbReference type="PANTHER" id="PTHR30255">
    <property type="entry name" value="SINGLE-STRANDED-DNA-SPECIFIC EXONUCLEASE RECJ"/>
    <property type="match status" value="1"/>
</dbReference>
<dbReference type="GO" id="GO:0008409">
    <property type="term" value="F:5'-3' exonuclease activity"/>
    <property type="evidence" value="ECO:0007669"/>
    <property type="project" value="InterPro"/>
</dbReference>
<dbReference type="GO" id="GO:0006310">
    <property type="term" value="P:DNA recombination"/>
    <property type="evidence" value="ECO:0007669"/>
    <property type="project" value="InterPro"/>
</dbReference>
<evidence type="ECO:0000259" key="10">
    <source>
        <dbReference type="Pfam" id="PF17768"/>
    </source>
</evidence>
<dbReference type="PANTHER" id="PTHR30255:SF2">
    <property type="entry name" value="SINGLE-STRANDED-DNA-SPECIFIC EXONUCLEASE RECJ"/>
    <property type="match status" value="1"/>
</dbReference>
<dbReference type="InterPro" id="IPR051673">
    <property type="entry name" value="SSDNA_exonuclease_RecJ"/>
</dbReference>
<evidence type="ECO:0000259" key="8">
    <source>
        <dbReference type="Pfam" id="PF01368"/>
    </source>
</evidence>
<evidence type="ECO:0000313" key="11">
    <source>
        <dbReference type="EMBL" id="OGE78312.1"/>
    </source>
</evidence>
<protein>
    <recommendedName>
        <fullName evidence="2">Single-stranded-DNA-specific exonuclease RecJ</fullName>
    </recommendedName>
</protein>
<evidence type="ECO:0000256" key="6">
    <source>
        <dbReference type="SAM" id="Coils"/>
    </source>
</evidence>
<dbReference type="Pfam" id="PF02272">
    <property type="entry name" value="DHHA1"/>
    <property type="match status" value="1"/>
</dbReference>
<evidence type="ECO:0000259" key="9">
    <source>
        <dbReference type="Pfam" id="PF02272"/>
    </source>
</evidence>